<dbReference type="Proteomes" id="UP000029669">
    <property type="component" value="Chromosome"/>
</dbReference>
<dbReference type="Pfam" id="PF18765">
    <property type="entry name" value="Polbeta"/>
    <property type="match status" value="1"/>
</dbReference>
<dbReference type="STRING" id="2325.TKV_c07710"/>
<dbReference type="OrthoDB" id="90159at2"/>
<proteinExistence type="predicted"/>
<name>A0A097AQ47_THEKI</name>
<dbReference type="Gene3D" id="3.30.460.10">
    <property type="entry name" value="Beta Polymerase, domain 2"/>
    <property type="match status" value="1"/>
</dbReference>
<dbReference type="eggNOG" id="COG1669">
    <property type="taxonomic scope" value="Bacteria"/>
</dbReference>
<gene>
    <name evidence="2" type="ORF">TKV_c07710</name>
</gene>
<organism evidence="2 3">
    <name type="scientific">Thermoanaerobacter kivui</name>
    <name type="common">Acetogenium kivui</name>
    <dbReference type="NCBI Taxonomy" id="2325"/>
    <lineage>
        <taxon>Bacteria</taxon>
        <taxon>Bacillati</taxon>
        <taxon>Bacillota</taxon>
        <taxon>Clostridia</taxon>
        <taxon>Thermoanaerobacterales</taxon>
        <taxon>Thermoanaerobacteraceae</taxon>
        <taxon>Thermoanaerobacter</taxon>
    </lineage>
</organism>
<accession>A0A097AQ47</accession>
<evidence type="ECO:0000313" key="3">
    <source>
        <dbReference type="Proteomes" id="UP000029669"/>
    </source>
</evidence>
<dbReference type="InterPro" id="IPR041633">
    <property type="entry name" value="Polbeta"/>
</dbReference>
<dbReference type="InterPro" id="IPR052930">
    <property type="entry name" value="TA_antitoxin_MntA"/>
</dbReference>
<evidence type="ECO:0000259" key="1">
    <source>
        <dbReference type="Pfam" id="PF18765"/>
    </source>
</evidence>
<dbReference type="RefSeq" id="WP_029688037.1">
    <property type="nucleotide sequence ID" value="NZ_CP009170.1"/>
</dbReference>
<dbReference type="HOGENOM" id="CLU_130257_1_4_9"/>
<dbReference type="PANTHER" id="PTHR43852">
    <property type="entry name" value="NUCLEOTIDYLTRANSFERASE"/>
    <property type="match status" value="1"/>
</dbReference>
<dbReference type="EMBL" id="CP009170">
    <property type="protein sequence ID" value="AIS51954.1"/>
    <property type="molecule type" value="Genomic_DNA"/>
</dbReference>
<evidence type="ECO:0000313" key="2">
    <source>
        <dbReference type="EMBL" id="AIS51954.1"/>
    </source>
</evidence>
<dbReference type="CDD" id="cd05403">
    <property type="entry name" value="NT_KNTase_like"/>
    <property type="match status" value="1"/>
</dbReference>
<reference evidence="3" key="1">
    <citation type="journal article" date="2015" name="Genome Announc.">
        <title>Whole-Genome Sequences of 80 Environmental and Clinical Isolates of Burkholderia pseudomallei.</title>
        <authorList>
            <person name="Johnson S.L."/>
            <person name="Baker A.L."/>
            <person name="Chain P.S."/>
            <person name="Currie B.J."/>
            <person name="Daligault H.E."/>
            <person name="Davenport K.W."/>
            <person name="Davis C.B."/>
            <person name="Inglis T.J."/>
            <person name="Kaestli M."/>
            <person name="Koren S."/>
            <person name="Mayo M."/>
            <person name="Merritt A.J."/>
            <person name="Price E.P."/>
            <person name="Sarovich D.S."/>
            <person name="Warner J."/>
            <person name="Rosovitz M.J."/>
        </authorList>
    </citation>
    <scope>NUCLEOTIDE SEQUENCE [LARGE SCALE GENOMIC DNA]</scope>
    <source>
        <strain evidence="3">DSM 2030</strain>
    </source>
</reference>
<protein>
    <submittedName>
        <fullName evidence="2">DNA polymerase beta-like protein</fullName>
    </submittedName>
</protein>
<dbReference type="SUPFAM" id="SSF81301">
    <property type="entry name" value="Nucleotidyltransferase"/>
    <property type="match status" value="1"/>
</dbReference>
<dbReference type="InterPro" id="IPR043519">
    <property type="entry name" value="NT_sf"/>
</dbReference>
<feature type="domain" description="Polymerase beta nucleotidyltransferase" evidence="1">
    <location>
        <begin position="13"/>
        <end position="100"/>
    </location>
</feature>
<sequence length="151" mass="17921">MFYEIDGIFYDKEKLNEFVNKYNPSLILIFGSYARGRVHELSDLDIGIKFDKNIEMALYSSILKELVEIFNREDIDVVILNYADPLLRFEIISSCKVLYQAYPEAYLDFYLYSVKGYDDVKRLRKLEENYLKKGIKNELQRCHPPQINKPL</sequence>
<keyword evidence="3" id="KW-1185">Reference proteome</keyword>
<dbReference type="AlphaFoldDB" id="A0A097AQ47"/>
<dbReference type="PANTHER" id="PTHR43852:SF2">
    <property type="entry name" value="PROTEIN ADENYLYLTRANSFERASE MNTA"/>
    <property type="match status" value="1"/>
</dbReference>
<dbReference type="NCBIfam" id="NF047752">
    <property type="entry name" value="MntA_antitoxin"/>
    <property type="match status" value="1"/>
</dbReference>
<dbReference type="KEGG" id="tki:TKV_c07710"/>